<accession>A0A1S3IXQ8</accession>
<dbReference type="GO" id="GO:0008936">
    <property type="term" value="F:nicotinamidase activity"/>
    <property type="evidence" value="ECO:0007669"/>
    <property type="project" value="UniProtKB-EC"/>
</dbReference>
<evidence type="ECO:0000256" key="8">
    <source>
        <dbReference type="ARBA" id="ARBA00043224"/>
    </source>
</evidence>
<dbReference type="GO" id="GO:0019363">
    <property type="term" value="P:pyridine nucleotide biosynthetic process"/>
    <property type="evidence" value="ECO:0007669"/>
    <property type="project" value="UniProtKB-KW"/>
</dbReference>
<evidence type="ECO:0000256" key="6">
    <source>
        <dbReference type="ARBA" id="ARBA00037900"/>
    </source>
</evidence>
<dbReference type="PROSITE" id="PS00018">
    <property type="entry name" value="EF_HAND_1"/>
    <property type="match status" value="2"/>
</dbReference>
<dbReference type="PANTHER" id="PTHR11080">
    <property type="entry name" value="PYRAZINAMIDASE/NICOTINAMIDASE"/>
    <property type="match status" value="1"/>
</dbReference>
<keyword evidence="4" id="KW-0378">Hydrolase</keyword>
<dbReference type="KEGG" id="lak:106167970"/>
<dbReference type="InterPro" id="IPR036380">
    <property type="entry name" value="Isochorismatase-like_sf"/>
</dbReference>
<keyword evidence="2" id="KW-0662">Pyridine nucleotide biosynthesis</keyword>
<dbReference type="OrthoDB" id="167809at2759"/>
<protein>
    <recommendedName>
        <fullName evidence="7">nicotinamidase</fullName>
        <ecNumber evidence="7">3.5.1.19</ecNumber>
    </recommendedName>
    <alternativeName>
        <fullName evidence="8">Nicotinamide deamidase</fullName>
    </alternativeName>
</protein>
<dbReference type="Pfam" id="PF13499">
    <property type="entry name" value="EF-hand_7"/>
    <property type="match status" value="1"/>
</dbReference>
<dbReference type="PANTHER" id="PTHR11080:SF2">
    <property type="entry name" value="LD05707P"/>
    <property type="match status" value="1"/>
</dbReference>
<dbReference type="STRING" id="7574.A0A1S3IXQ8"/>
<dbReference type="OMA" id="YDVPHER"/>
<evidence type="ECO:0000256" key="1">
    <source>
        <dbReference type="ARBA" id="ARBA00006336"/>
    </source>
</evidence>
<dbReference type="InParanoid" id="A0A1S3IXQ8"/>
<feature type="domain" description="EF-hand" evidence="9">
    <location>
        <begin position="32"/>
        <end position="67"/>
    </location>
</feature>
<evidence type="ECO:0000256" key="5">
    <source>
        <dbReference type="ARBA" id="ARBA00022837"/>
    </source>
</evidence>
<evidence type="ECO:0000259" key="9">
    <source>
        <dbReference type="PROSITE" id="PS50222"/>
    </source>
</evidence>
<dbReference type="GO" id="GO:0005509">
    <property type="term" value="F:calcium ion binding"/>
    <property type="evidence" value="ECO:0007669"/>
    <property type="project" value="InterPro"/>
</dbReference>
<dbReference type="RefSeq" id="XP_013402334.1">
    <property type="nucleotide sequence ID" value="XM_013546880.1"/>
</dbReference>
<dbReference type="InterPro" id="IPR011992">
    <property type="entry name" value="EF-hand-dom_pair"/>
</dbReference>
<gene>
    <name evidence="11" type="primary">LOC106167970</name>
</gene>
<dbReference type="CDD" id="cd01011">
    <property type="entry name" value="nicotinamidase"/>
    <property type="match status" value="1"/>
</dbReference>
<dbReference type="SMART" id="SM00054">
    <property type="entry name" value="EFh"/>
    <property type="match status" value="2"/>
</dbReference>
<evidence type="ECO:0000256" key="2">
    <source>
        <dbReference type="ARBA" id="ARBA00022642"/>
    </source>
</evidence>
<keyword evidence="10" id="KW-1185">Reference proteome</keyword>
<dbReference type="AlphaFoldDB" id="A0A1S3IXQ8"/>
<evidence type="ECO:0000256" key="3">
    <source>
        <dbReference type="ARBA" id="ARBA00022723"/>
    </source>
</evidence>
<sequence>MATHNSSQPADSRVNDFPQNFFDKYRKSGATRDGGKMQECFRTFDTDRDGYLNTLEFDGLLSQLFSKRGKPYLLTDSQRTELFNLVDSNKDGKIDSEEFKNCWHKWISQILDPVTALIIVDVQNDFISGSLAIQEGELIVSPINNILDTYKFDLVVYTLDWHPHDHISFVENVKKREIDPASKVKAEHAKVQDEVIFRIPGYEEGRIQTVWPRHCVQNTEGAKLHKDLKLLNNALYINKGTDPDIDSYSAFWDNGKLRQTQLEAELRKRKVTDVYVCGLAIDICVRFTSLDSIAHGFRTILIDNACKGVDQQSVEPSREQIRKSGGLCIDICEMGDIYSLVDRRPEIGLHAARTALGGKKCDEIERRVITQ</sequence>
<dbReference type="EC" id="3.5.1.19" evidence="7"/>
<dbReference type="Gene3D" id="1.10.238.10">
    <property type="entry name" value="EF-hand"/>
    <property type="match status" value="1"/>
</dbReference>
<dbReference type="SUPFAM" id="SSF52499">
    <property type="entry name" value="Isochorismatase-like hydrolases"/>
    <property type="match status" value="1"/>
</dbReference>
<dbReference type="Pfam" id="PF00857">
    <property type="entry name" value="Isochorismatase"/>
    <property type="match status" value="1"/>
</dbReference>
<keyword evidence="3" id="KW-0479">Metal-binding</keyword>
<dbReference type="SUPFAM" id="SSF47473">
    <property type="entry name" value="EF-hand"/>
    <property type="match status" value="1"/>
</dbReference>
<comment type="pathway">
    <text evidence="6">Cofactor biosynthesis; nicotinate biosynthesis; nicotinate from nicotinamide: step 1/1.</text>
</comment>
<evidence type="ECO:0000256" key="4">
    <source>
        <dbReference type="ARBA" id="ARBA00022801"/>
    </source>
</evidence>
<evidence type="ECO:0000313" key="10">
    <source>
        <dbReference type="Proteomes" id="UP000085678"/>
    </source>
</evidence>
<evidence type="ECO:0000256" key="7">
    <source>
        <dbReference type="ARBA" id="ARBA00039017"/>
    </source>
</evidence>
<organism evidence="10 11">
    <name type="scientific">Lingula anatina</name>
    <name type="common">Brachiopod</name>
    <name type="synonym">Lingula unguis</name>
    <dbReference type="NCBI Taxonomy" id="7574"/>
    <lineage>
        <taxon>Eukaryota</taxon>
        <taxon>Metazoa</taxon>
        <taxon>Spiralia</taxon>
        <taxon>Lophotrochozoa</taxon>
        <taxon>Brachiopoda</taxon>
        <taxon>Linguliformea</taxon>
        <taxon>Lingulata</taxon>
        <taxon>Lingulida</taxon>
        <taxon>Linguloidea</taxon>
        <taxon>Lingulidae</taxon>
        <taxon>Lingula</taxon>
    </lineage>
</organism>
<comment type="similarity">
    <text evidence="1">Belongs to the isochorismatase family.</text>
</comment>
<dbReference type="InterPro" id="IPR018247">
    <property type="entry name" value="EF_Hand_1_Ca_BS"/>
</dbReference>
<dbReference type="GeneID" id="106167970"/>
<keyword evidence="5" id="KW-0106">Calcium</keyword>
<feature type="domain" description="EF-hand" evidence="9">
    <location>
        <begin position="74"/>
        <end position="109"/>
    </location>
</feature>
<dbReference type="FunCoup" id="A0A1S3IXQ8">
    <property type="interactions" value="11"/>
</dbReference>
<dbReference type="InterPro" id="IPR000868">
    <property type="entry name" value="Isochorismatase-like_dom"/>
</dbReference>
<dbReference type="Proteomes" id="UP000085678">
    <property type="component" value="Unplaced"/>
</dbReference>
<dbReference type="CDD" id="cd00051">
    <property type="entry name" value="EFh"/>
    <property type="match status" value="1"/>
</dbReference>
<dbReference type="InterPro" id="IPR052347">
    <property type="entry name" value="Isochorismatase_Nicotinamidase"/>
</dbReference>
<proteinExistence type="inferred from homology"/>
<evidence type="ECO:0000313" key="11">
    <source>
        <dbReference type="RefSeq" id="XP_013402334.1"/>
    </source>
</evidence>
<name>A0A1S3IXQ8_LINAN</name>
<dbReference type="InterPro" id="IPR002048">
    <property type="entry name" value="EF_hand_dom"/>
</dbReference>
<reference evidence="11" key="1">
    <citation type="submission" date="2025-08" db="UniProtKB">
        <authorList>
            <consortium name="RefSeq"/>
        </authorList>
    </citation>
    <scope>IDENTIFICATION</scope>
    <source>
        <tissue evidence="11">Gonads</tissue>
    </source>
</reference>
<dbReference type="Gene3D" id="3.40.50.850">
    <property type="entry name" value="Isochorismatase-like"/>
    <property type="match status" value="1"/>
</dbReference>
<dbReference type="PROSITE" id="PS50222">
    <property type="entry name" value="EF_HAND_2"/>
    <property type="match status" value="2"/>
</dbReference>